<organism evidence="4">
    <name type="scientific">Drosophila persimilis</name>
    <name type="common">Fruit fly</name>
    <dbReference type="NCBI Taxonomy" id="7234"/>
    <lineage>
        <taxon>Eukaryota</taxon>
        <taxon>Metazoa</taxon>
        <taxon>Ecdysozoa</taxon>
        <taxon>Arthropoda</taxon>
        <taxon>Hexapoda</taxon>
        <taxon>Insecta</taxon>
        <taxon>Pterygota</taxon>
        <taxon>Neoptera</taxon>
        <taxon>Endopterygota</taxon>
        <taxon>Diptera</taxon>
        <taxon>Brachycera</taxon>
        <taxon>Muscomorpha</taxon>
        <taxon>Ephydroidea</taxon>
        <taxon>Drosophilidae</taxon>
        <taxon>Drosophila</taxon>
        <taxon>Sophophora</taxon>
    </lineage>
</organism>
<accession>B4GG92</accession>
<dbReference type="HOGENOM" id="CLU_1016600_0_0_1"/>
<dbReference type="AlphaFoldDB" id="B4GG92"/>
<dbReference type="InterPro" id="IPR026085">
    <property type="entry name" value="ATF7-int"/>
</dbReference>
<dbReference type="OrthoDB" id="2434995at2759"/>
<evidence type="ECO:0000313" key="4">
    <source>
        <dbReference type="Proteomes" id="UP000008744"/>
    </source>
</evidence>
<feature type="domain" description="Activating transcription factor 7-interacting protein Fn3" evidence="2">
    <location>
        <begin position="173"/>
        <end position="272"/>
    </location>
</feature>
<protein>
    <submittedName>
        <fullName evidence="3">GL17180</fullName>
    </submittedName>
</protein>
<reference evidence="3 4" key="1">
    <citation type="journal article" date="2007" name="Nature">
        <title>Evolution of genes and genomes on the Drosophila phylogeny.</title>
        <authorList>
            <consortium name="Drosophila 12 Genomes Consortium"/>
            <person name="Clark A.G."/>
            <person name="Eisen M.B."/>
            <person name="Smith D.R."/>
            <person name="Bergman C.M."/>
            <person name="Oliver B."/>
            <person name="Markow T.A."/>
            <person name="Kaufman T.C."/>
            <person name="Kellis M."/>
            <person name="Gelbart W."/>
            <person name="Iyer V.N."/>
            <person name="Pollard D.A."/>
            <person name="Sackton T.B."/>
            <person name="Larracuente A.M."/>
            <person name="Singh N.D."/>
            <person name="Abad J.P."/>
            <person name="Abt D.N."/>
            <person name="Adryan B."/>
            <person name="Aguade M."/>
            <person name="Akashi H."/>
            <person name="Anderson W.W."/>
            <person name="Aquadro C.F."/>
            <person name="Ardell D.H."/>
            <person name="Arguello R."/>
            <person name="Artieri C.G."/>
            <person name="Barbash D.A."/>
            <person name="Barker D."/>
            <person name="Barsanti P."/>
            <person name="Batterham P."/>
            <person name="Batzoglou S."/>
            <person name="Begun D."/>
            <person name="Bhutkar A."/>
            <person name="Blanco E."/>
            <person name="Bosak S.A."/>
            <person name="Bradley R.K."/>
            <person name="Brand A.D."/>
            <person name="Brent M.R."/>
            <person name="Brooks A.N."/>
            <person name="Brown R.H."/>
            <person name="Butlin R.K."/>
            <person name="Caggese C."/>
            <person name="Calvi B.R."/>
            <person name="Bernardo de Carvalho A."/>
            <person name="Caspi A."/>
            <person name="Castrezana S."/>
            <person name="Celniker S.E."/>
            <person name="Chang J.L."/>
            <person name="Chapple C."/>
            <person name="Chatterji S."/>
            <person name="Chinwalla A."/>
            <person name="Civetta A."/>
            <person name="Clifton S.W."/>
            <person name="Comeron J.M."/>
            <person name="Costello J.C."/>
            <person name="Coyne J.A."/>
            <person name="Daub J."/>
            <person name="David R.G."/>
            <person name="Delcher A.L."/>
            <person name="Delehaunty K."/>
            <person name="Do C.B."/>
            <person name="Ebling H."/>
            <person name="Edwards K."/>
            <person name="Eickbush T."/>
            <person name="Evans J.D."/>
            <person name="Filipski A."/>
            <person name="Findeiss S."/>
            <person name="Freyhult E."/>
            <person name="Fulton L."/>
            <person name="Fulton R."/>
            <person name="Garcia A.C."/>
            <person name="Gardiner A."/>
            <person name="Garfield D.A."/>
            <person name="Garvin B.E."/>
            <person name="Gibson G."/>
            <person name="Gilbert D."/>
            <person name="Gnerre S."/>
            <person name="Godfrey J."/>
            <person name="Good R."/>
            <person name="Gotea V."/>
            <person name="Gravely B."/>
            <person name="Greenberg A.J."/>
            <person name="Griffiths-Jones S."/>
            <person name="Gross S."/>
            <person name="Guigo R."/>
            <person name="Gustafson E.A."/>
            <person name="Haerty W."/>
            <person name="Hahn M.W."/>
            <person name="Halligan D.L."/>
            <person name="Halpern A.L."/>
            <person name="Halter G.M."/>
            <person name="Han M.V."/>
            <person name="Heger A."/>
            <person name="Hillier L."/>
            <person name="Hinrichs A.S."/>
            <person name="Holmes I."/>
            <person name="Hoskins R.A."/>
            <person name="Hubisz M.J."/>
            <person name="Hultmark D."/>
            <person name="Huntley M.A."/>
            <person name="Jaffe D.B."/>
            <person name="Jagadeeshan S."/>
            <person name="Jeck W.R."/>
            <person name="Johnson J."/>
            <person name="Jones C.D."/>
            <person name="Jordan W.C."/>
            <person name="Karpen G.H."/>
            <person name="Kataoka E."/>
            <person name="Keightley P.D."/>
            <person name="Kheradpour P."/>
            <person name="Kirkness E.F."/>
            <person name="Koerich L.B."/>
            <person name="Kristiansen K."/>
            <person name="Kudrna D."/>
            <person name="Kulathinal R.J."/>
            <person name="Kumar S."/>
            <person name="Kwok R."/>
            <person name="Lander E."/>
            <person name="Langley C.H."/>
            <person name="Lapoint R."/>
            <person name="Lazzaro B.P."/>
            <person name="Lee S.J."/>
            <person name="Levesque L."/>
            <person name="Li R."/>
            <person name="Lin C.F."/>
            <person name="Lin M.F."/>
            <person name="Lindblad-Toh K."/>
            <person name="Llopart A."/>
            <person name="Long M."/>
            <person name="Low L."/>
            <person name="Lozovsky E."/>
            <person name="Lu J."/>
            <person name="Luo M."/>
            <person name="Machado C.A."/>
            <person name="Makalowski W."/>
            <person name="Marzo M."/>
            <person name="Matsuda M."/>
            <person name="Matzkin L."/>
            <person name="McAllister B."/>
            <person name="McBride C.S."/>
            <person name="McKernan B."/>
            <person name="McKernan K."/>
            <person name="Mendez-Lago M."/>
            <person name="Minx P."/>
            <person name="Mollenhauer M.U."/>
            <person name="Montooth K."/>
            <person name="Mount S.M."/>
            <person name="Mu X."/>
            <person name="Myers E."/>
            <person name="Negre B."/>
            <person name="Newfeld S."/>
            <person name="Nielsen R."/>
            <person name="Noor M.A."/>
            <person name="O'Grady P."/>
            <person name="Pachter L."/>
            <person name="Papaceit M."/>
            <person name="Parisi M.J."/>
            <person name="Parisi M."/>
            <person name="Parts L."/>
            <person name="Pedersen J.S."/>
            <person name="Pesole G."/>
            <person name="Phillippy A.M."/>
            <person name="Ponting C.P."/>
            <person name="Pop M."/>
            <person name="Porcelli D."/>
            <person name="Powell J.R."/>
            <person name="Prohaska S."/>
            <person name="Pruitt K."/>
            <person name="Puig M."/>
            <person name="Quesneville H."/>
            <person name="Ram K.R."/>
            <person name="Rand D."/>
            <person name="Rasmussen M.D."/>
            <person name="Reed L.K."/>
            <person name="Reenan R."/>
            <person name="Reily A."/>
            <person name="Remington K.A."/>
            <person name="Rieger T.T."/>
            <person name="Ritchie M.G."/>
            <person name="Robin C."/>
            <person name="Rogers Y.H."/>
            <person name="Rohde C."/>
            <person name="Rozas J."/>
            <person name="Rubenfield M.J."/>
            <person name="Ruiz A."/>
            <person name="Russo S."/>
            <person name="Salzberg S.L."/>
            <person name="Sanchez-Gracia A."/>
            <person name="Saranga D.J."/>
            <person name="Sato H."/>
            <person name="Schaeffer S.W."/>
            <person name="Schatz M.C."/>
            <person name="Schlenke T."/>
            <person name="Schwartz R."/>
            <person name="Segarra C."/>
            <person name="Singh R.S."/>
            <person name="Sirot L."/>
            <person name="Sirota M."/>
            <person name="Sisneros N.B."/>
            <person name="Smith C.D."/>
            <person name="Smith T.F."/>
            <person name="Spieth J."/>
            <person name="Stage D.E."/>
            <person name="Stark A."/>
            <person name="Stephan W."/>
            <person name="Strausberg R.L."/>
            <person name="Strempel S."/>
            <person name="Sturgill D."/>
            <person name="Sutton G."/>
            <person name="Sutton G.G."/>
            <person name="Tao W."/>
            <person name="Teichmann S."/>
            <person name="Tobari Y.N."/>
            <person name="Tomimura Y."/>
            <person name="Tsolas J.M."/>
            <person name="Valente V.L."/>
            <person name="Venter E."/>
            <person name="Venter J.C."/>
            <person name="Vicario S."/>
            <person name="Vieira F.G."/>
            <person name="Vilella A.J."/>
            <person name="Villasante A."/>
            <person name="Walenz B."/>
            <person name="Wang J."/>
            <person name="Wasserman M."/>
            <person name="Watts T."/>
            <person name="Wilson D."/>
            <person name="Wilson R.K."/>
            <person name="Wing R.A."/>
            <person name="Wolfner M.F."/>
            <person name="Wong A."/>
            <person name="Wong G.K."/>
            <person name="Wu C.I."/>
            <person name="Wu G."/>
            <person name="Yamamoto D."/>
            <person name="Yang H.P."/>
            <person name="Yang S.P."/>
            <person name="Yorke J.A."/>
            <person name="Yoshida K."/>
            <person name="Zdobnov E."/>
            <person name="Zhang P."/>
            <person name="Zhang Y."/>
            <person name="Zimin A.V."/>
            <person name="Baldwin J."/>
            <person name="Abdouelleil A."/>
            <person name="Abdulkadir J."/>
            <person name="Abebe A."/>
            <person name="Abera B."/>
            <person name="Abreu J."/>
            <person name="Acer S.C."/>
            <person name="Aftuck L."/>
            <person name="Alexander A."/>
            <person name="An P."/>
            <person name="Anderson E."/>
            <person name="Anderson S."/>
            <person name="Arachi H."/>
            <person name="Azer M."/>
            <person name="Bachantsang P."/>
            <person name="Barry A."/>
            <person name="Bayul T."/>
            <person name="Berlin A."/>
            <person name="Bessette D."/>
            <person name="Bloom T."/>
            <person name="Blye J."/>
            <person name="Boguslavskiy L."/>
            <person name="Bonnet C."/>
            <person name="Boukhgalter B."/>
            <person name="Bourzgui I."/>
            <person name="Brown A."/>
            <person name="Cahill P."/>
            <person name="Channer S."/>
            <person name="Cheshatsang Y."/>
            <person name="Chuda L."/>
            <person name="Citroen M."/>
            <person name="Collymore A."/>
            <person name="Cooke P."/>
            <person name="Costello M."/>
            <person name="D'Aco K."/>
            <person name="Daza R."/>
            <person name="De Haan G."/>
            <person name="DeGray S."/>
            <person name="DeMaso C."/>
            <person name="Dhargay N."/>
            <person name="Dooley K."/>
            <person name="Dooley E."/>
            <person name="Doricent M."/>
            <person name="Dorje P."/>
            <person name="Dorjee K."/>
            <person name="Dupes A."/>
            <person name="Elong R."/>
            <person name="Falk J."/>
            <person name="Farina A."/>
            <person name="Faro S."/>
            <person name="Ferguson D."/>
            <person name="Fisher S."/>
            <person name="Foley C.D."/>
            <person name="Franke A."/>
            <person name="Friedrich D."/>
            <person name="Gadbois L."/>
            <person name="Gearin G."/>
            <person name="Gearin C.R."/>
            <person name="Giannoukos G."/>
            <person name="Goode T."/>
            <person name="Graham J."/>
            <person name="Grandbois E."/>
            <person name="Grewal S."/>
            <person name="Gyaltsen K."/>
            <person name="Hafez N."/>
            <person name="Hagos B."/>
            <person name="Hall J."/>
            <person name="Henson C."/>
            <person name="Hollinger A."/>
            <person name="Honan T."/>
            <person name="Huard M.D."/>
            <person name="Hughes L."/>
            <person name="Hurhula B."/>
            <person name="Husby M.E."/>
            <person name="Kamat A."/>
            <person name="Kanga B."/>
            <person name="Kashin S."/>
            <person name="Khazanovich D."/>
            <person name="Kisner P."/>
            <person name="Lance K."/>
            <person name="Lara M."/>
            <person name="Lee W."/>
            <person name="Lennon N."/>
            <person name="Letendre F."/>
            <person name="LeVine R."/>
            <person name="Lipovsky A."/>
            <person name="Liu X."/>
            <person name="Liu J."/>
            <person name="Liu S."/>
            <person name="Lokyitsang T."/>
            <person name="Lokyitsang Y."/>
            <person name="Lubonja R."/>
            <person name="Lui A."/>
            <person name="MacDonald P."/>
            <person name="Magnisalis V."/>
            <person name="Maru K."/>
            <person name="Matthews C."/>
            <person name="McCusker W."/>
            <person name="McDonough S."/>
            <person name="Mehta T."/>
            <person name="Meldrim J."/>
            <person name="Meneus L."/>
            <person name="Mihai O."/>
            <person name="Mihalev A."/>
            <person name="Mihova T."/>
            <person name="Mittelman R."/>
            <person name="Mlenga V."/>
            <person name="Montmayeur A."/>
            <person name="Mulrain L."/>
            <person name="Navidi A."/>
            <person name="Naylor J."/>
            <person name="Negash T."/>
            <person name="Nguyen T."/>
            <person name="Nguyen N."/>
            <person name="Nicol R."/>
            <person name="Norbu C."/>
            <person name="Norbu N."/>
            <person name="Novod N."/>
            <person name="O'Neill B."/>
            <person name="Osman S."/>
            <person name="Markiewicz E."/>
            <person name="Oyono O.L."/>
            <person name="Patti C."/>
            <person name="Phunkhang P."/>
            <person name="Pierre F."/>
            <person name="Priest M."/>
            <person name="Raghuraman S."/>
            <person name="Rege F."/>
            <person name="Reyes R."/>
            <person name="Rise C."/>
            <person name="Rogov P."/>
            <person name="Ross K."/>
            <person name="Ryan E."/>
            <person name="Settipalli S."/>
            <person name="Shea T."/>
            <person name="Sherpa N."/>
            <person name="Shi L."/>
            <person name="Shih D."/>
            <person name="Sparrow T."/>
            <person name="Spaulding J."/>
            <person name="Stalker J."/>
            <person name="Stange-Thomann N."/>
            <person name="Stavropoulos S."/>
            <person name="Stone C."/>
            <person name="Strader C."/>
            <person name="Tesfaye S."/>
            <person name="Thomson T."/>
            <person name="Thoulutsang Y."/>
            <person name="Thoulutsang D."/>
            <person name="Topham K."/>
            <person name="Topping I."/>
            <person name="Tsamla T."/>
            <person name="Vassiliev H."/>
            <person name="Vo A."/>
            <person name="Wangchuk T."/>
            <person name="Wangdi T."/>
            <person name="Weiand M."/>
            <person name="Wilkinson J."/>
            <person name="Wilson A."/>
            <person name="Yadav S."/>
            <person name="Young G."/>
            <person name="Yu Q."/>
            <person name="Zembek L."/>
            <person name="Zhong D."/>
            <person name="Zimmer A."/>
            <person name="Zwirko Z."/>
            <person name="Jaffe D.B."/>
            <person name="Alvarez P."/>
            <person name="Brockman W."/>
            <person name="Butler J."/>
            <person name="Chin C."/>
            <person name="Gnerre S."/>
            <person name="Grabherr M."/>
            <person name="Kleber M."/>
            <person name="Mauceli E."/>
            <person name="MacCallum I."/>
        </authorList>
    </citation>
    <scope>NUCLEOTIDE SEQUENCE [LARGE SCALE GENOMIC DNA]</scope>
    <source>
        <strain evidence="4">MSH-3 / Tucson 14011-0111.49</strain>
    </source>
</reference>
<gene>
    <name evidence="3" type="primary">Dper\GL17180</name>
    <name evidence="3" type="ORF">Dper_GL17180</name>
</gene>
<feature type="region of interest" description="Disordered" evidence="1">
    <location>
        <begin position="1"/>
        <end position="31"/>
    </location>
</feature>
<dbReference type="InterPro" id="IPR056565">
    <property type="entry name" value="Fn3_ATF7IP"/>
</dbReference>
<dbReference type="GO" id="GO:0005667">
    <property type="term" value="C:transcription regulator complex"/>
    <property type="evidence" value="ECO:0007669"/>
    <property type="project" value="TreeGrafter"/>
</dbReference>
<dbReference type="eggNOG" id="ENOG502QSM2">
    <property type="taxonomic scope" value="Eukaryota"/>
</dbReference>
<keyword evidence="4" id="KW-1185">Reference proteome</keyword>
<dbReference type="GO" id="GO:0003712">
    <property type="term" value="F:transcription coregulator activity"/>
    <property type="evidence" value="ECO:0007669"/>
    <property type="project" value="TreeGrafter"/>
</dbReference>
<evidence type="ECO:0000256" key="1">
    <source>
        <dbReference type="SAM" id="MobiDB-lite"/>
    </source>
</evidence>
<dbReference type="PANTHER" id="PTHR23210">
    <property type="entry name" value="ACTIVATING TRANSCRIPTION FACTOR 7 INTERACTING PROTEIN"/>
    <property type="match status" value="1"/>
</dbReference>
<dbReference type="STRING" id="7234.B4GG92"/>
<dbReference type="GO" id="GO:0141006">
    <property type="term" value="P:transposable element silencing by piRNA-mediated heterochromatin formation"/>
    <property type="evidence" value="ECO:0007669"/>
    <property type="project" value="EnsemblMetazoa"/>
</dbReference>
<dbReference type="Gene3D" id="2.60.40.10">
    <property type="entry name" value="Immunoglobulins"/>
    <property type="match status" value="1"/>
</dbReference>
<dbReference type="GO" id="GO:0005634">
    <property type="term" value="C:nucleus"/>
    <property type="evidence" value="ECO:0007669"/>
    <property type="project" value="TreeGrafter"/>
</dbReference>
<dbReference type="EMBL" id="CH479183">
    <property type="protein sequence ID" value="EDW35512.1"/>
    <property type="molecule type" value="Genomic_DNA"/>
</dbReference>
<name>B4GG92_DROPE</name>
<dbReference type="Proteomes" id="UP000008744">
    <property type="component" value="Unassembled WGS sequence"/>
</dbReference>
<dbReference type="GO" id="GO:0005694">
    <property type="term" value="C:chromosome"/>
    <property type="evidence" value="ECO:0007669"/>
    <property type="project" value="EnsemblMetazoa"/>
</dbReference>
<proteinExistence type="predicted"/>
<feature type="compositionally biased region" description="Low complexity" evidence="1">
    <location>
        <begin position="7"/>
        <end position="18"/>
    </location>
</feature>
<dbReference type="PANTHER" id="PTHR23210:SF26">
    <property type="entry name" value="ACTIVATING TRANSCRIPTION FACTOR 7-INTERACTING PROTEIN 1"/>
    <property type="match status" value="1"/>
</dbReference>
<dbReference type="InterPro" id="IPR013783">
    <property type="entry name" value="Ig-like_fold"/>
</dbReference>
<evidence type="ECO:0000259" key="2">
    <source>
        <dbReference type="Pfam" id="PF16794"/>
    </source>
</evidence>
<evidence type="ECO:0000313" key="3">
    <source>
        <dbReference type="EMBL" id="EDW35512.1"/>
    </source>
</evidence>
<dbReference type="Pfam" id="PF16794">
    <property type="entry name" value="fn3_4"/>
    <property type="match status" value="1"/>
</dbReference>
<sequence length="274" mass="29321">MGPKGASMVSVPISSTSSGGPGGSAVNYGQPNLATAKPKEKAVIDLTDEDDAAAAMAASANAAEGHTHSRQSSNMAVKRNSLGATVSETRASGSSRTLASGNAVRLSPLQMPRANARQIVTNNGGGQRHSLGSNVTMQIRSENTPPAATRLRYSHPAPLPSSPAQPFNPAWKLPPSRPLIRISLMDTGIVISWNLEDASSKYAECVTYQIFAYQETLHEPSTDSWRHVGDVKAMLLPMAVTLNQFQENQRYYFAVRGVDAHQRFGSFSVPKTWS</sequence>
<dbReference type="GO" id="GO:0006355">
    <property type="term" value="P:regulation of DNA-templated transcription"/>
    <property type="evidence" value="ECO:0007669"/>
    <property type="project" value="TreeGrafter"/>
</dbReference>